<protein>
    <submittedName>
        <fullName evidence="1">Uncharacterized protein MANES_17G032800</fullName>
    </submittedName>
</protein>
<dbReference type="EMBL" id="GGEC01018874">
    <property type="protein sequence ID" value="MBW99357.1"/>
    <property type="molecule type" value="Transcribed_RNA"/>
</dbReference>
<organism evidence="1">
    <name type="scientific">Rhizophora mucronata</name>
    <name type="common">Asiatic mangrove</name>
    <dbReference type="NCBI Taxonomy" id="61149"/>
    <lineage>
        <taxon>Eukaryota</taxon>
        <taxon>Viridiplantae</taxon>
        <taxon>Streptophyta</taxon>
        <taxon>Embryophyta</taxon>
        <taxon>Tracheophyta</taxon>
        <taxon>Spermatophyta</taxon>
        <taxon>Magnoliopsida</taxon>
        <taxon>eudicotyledons</taxon>
        <taxon>Gunneridae</taxon>
        <taxon>Pentapetalae</taxon>
        <taxon>rosids</taxon>
        <taxon>fabids</taxon>
        <taxon>Malpighiales</taxon>
        <taxon>Rhizophoraceae</taxon>
        <taxon>Rhizophora</taxon>
    </lineage>
</organism>
<sequence>MSFFWDKRHSRMHSLQKTWPFWQDMGSMRGFKQRQQASKGLIESFPSLSLWVPYPSRRFSS</sequence>
<name>A0A2P2K0U9_RHIMU</name>
<accession>A0A2P2K0U9</accession>
<dbReference type="AlphaFoldDB" id="A0A2P2K0U9"/>
<reference evidence="1" key="1">
    <citation type="submission" date="2018-02" db="EMBL/GenBank/DDBJ databases">
        <title>Rhizophora mucronata_Transcriptome.</title>
        <authorList>
            <person name="Meera S.P."/>
            <person name="Sreeshan A."/>
            <person name="Augustine A."/>
        </authorList>
    </citation>
    <scope>NUCLEOTIDE SEQUENCE</scope>
    <source>
        <tissue evidence="1">Leaf</tissue>
    </source>
</reference>
<evidence type="ECO:0000313" key="1">
    <source>
        <dbReference type="EMBL" id="MBW99357.1"/>
    </source>
</evidence>
<proteinExistence type="predicted"/>